<dbReference type="EMBL" id="ML991786">
    <property type="protein sequence ID" value="KAF2236284.1"/>
    <property type="molecule type" value="Genomic_DNA"/>
</dbReference>
<evidence type="ECO:0000313" key="2">
    <source>
        <dbReference type="EMBL" id="KAF2236284.1"/>
    </source>
</evidence>
<evidence type="ECO:0008006" key="4">
    <source>
        <dbReference type="Google" id="ProtNLM"/>
    </source>
</evidence>
<name>A0A6A6HDS8_VIRVR</name>
<feature type="transmembrane region" description="Helical" evidence="1">
    <location>
        <begin position="180"/>
        <end position="203"/>
    </location>
</feature>
<proteinExistence type="predicted"/>
<keyword evidence="1" id="KW-0472">Membrane</keyword>
<keyword evidence="1" id="KW-1133">Transmembrane helix</keyword>
<evidence type="ECO:0000256" key="1">
    <source>
        <dbReference type="SAM" id="Phobius"/>
    </source>
</evidence>
<accession>A0A6A6HDS8</accession>
<organism evidence="2 3">
    <name type="scientific">Viridothelium virens</name>
    <name type="common">Speckled blister lichen</name>
    <name type="synonym">Trypethelium virens</name>
    <dbReference type="NCBI Taxonomy" id="1048519"/>
    <lineage>
        <taxon>Eukaryota</taxon>
        <taxon>Fungi</taxon>
        <taxon>Dikarya</taxon>
        <taxon>Ascomycota</taxon>
        <taxon>Pezizomycotina</taxon>
        <taxon>Dothideomycetes</taxon>
        <taxon>Dothideomycetes incertae sedis</taxon>
        <taxon>Trypetheliales</taxon>
        <taxon>Trypetheliaceae</taxon>
        <taxon>Viridothelium</taxon>
    </lineage>
</organism>
<dbReference type="OrthoDB" id="2279611at2759"/>
<dbReference type="AlphaFoldDB" id="A0A6A6HDS8"/>
<protein>
    <recommendedName>
        <fullName evidence="4">Tetraspanin</fullName>
    </recommendedName>
</protein>
<keyword evidence="3" id="KW-1185">Reference proteome</keyword>
<dbReference type="Proteomes" id="UP000800092">
    <property type="component" value="Unassembled WGS sequence"/>
</dbReference>
<reference evidence="2" key="1">
    <citation type="journal article" date="2020" name="Stud. Mycol.">
        <title>101 Dothideomycetes genomes: a test case for predicting lifestyles and emergence of pathogens.</title>
        <authorList>
            <person name="Haridas S."/>
            <person name="Albert R."/>
            <person name="Binder M."/>
            <person name="Bloem J."/>
            <person name="Labutti K."/>
            <person name="Salamov A."/>
            <person name="Andreopoulos B."/>
            <person name="Baker S."/>
            <person name="Barry K."/>
            <person name="Bills G."/>
            <person name="Bluhm B."/>
            <person name="Cannon C."/>
            <person name="Castanera R."/>
            <person name="Culley D."/>
            <person name="Daum C."/>
            <person name="Ezra D."/>
            <person name="Gonzalez J."/>
            <person name="Henrissat B."/>
            <person name="Kuo A."/>
            <person name="Liang C."/>
            <person name="Lipzen A."/>
            <person name="Lutzoni F."/>
            <person name="Magnuson J."/>
            <person name="Mondo S."/>
            <person name="Nolan M."/>
            <person name="Ohm R."/>
            <person name="Pangilinan J."/>
            <person name="Park H.-J."/>
            <person name="Ramirez L."/>
            <person name="Alfaro M."/>
            <person name="Sun H."/>
            <person name="Tritt A."/>
            <person name="Yoshinaga Y."/>
            <person name="Zwiers L.-H."/>
            <person name="Turgeon B."/>
            <person name="Goodwin S."/>
            <person name="Spatafora J."/>
            <person name="Crous P."/>
            <person name="Grigoriev I."/>
        </authorList>
    </citation>
    <scope>NUCLEOTIDE SEQUENCE</scope>
    <source>
        <strain evidence="2">Tuck. ex Michener</strain>
    </source>
</reference>
<feature type="transmembrane region" description="Helical" evidence="1">
    <location>
        <begin position="58"/>
        <end position="77"/>
    </location>
</feature>
<sequence length="223" mass="24701">MVNKIILTFIGTNFLFLVGGALLTAFAVVSRNDMEQKTTVSNVANNLLLSKSPVTATLINAIFVFATFLTALPAFILPLNRLFLKLHGWLVVMCATFTMIIGLILWFDTLKTKANLKTLWGEQPQIDQSLLQMKFNCCGYANSTSPPFIQDSTCTADLVAATKGGCMTPFTNFSNRFLDLIFTAAFGIVGLDVIHLLSTVVVIKNRQELERYRHIDEKINNGI</sequence>
<evidence type="ECO:0000313" key="3">
    <source>
        <dbReference type="Proteomes" id="UP000800092"/>
    </source>
</evidence>
<gene>
    <name evidence="2" type="ORF">EV356DRAFT_575191</name>
</gene>
<feature type="transmembrane region" description="Helical" evidence="1">
    <location>
        <begin position="89"/>
        <end position="107"/>
    </location>
</feature>
<keyword evidence="1" id="KW-0812">Transmembrane</keyword>
<feature type="transmembrane region" description="Helical" evidence="1">
    <location>
        <begin position="7"/>
        <end position="29"/>
    </location>
</feature>